<evidence type="ECO:0000256" key="1">
    <source>
        <dbReference type="SAM" id="Phobius"/>
    </source>
</evidence>
<organism evidence="2 3">
    <name type="scientific">Psychroflexus planctonicus</name>
    <dbReference type="NCBI Taxonomy" id="1526575"/>
    <lineage>
        <taxon>Bacteria</taxon>
        <taxon>Pseudomonadati</taxon>
        <taxon>Bacteroidota</taxon>
        <taxon>Flavobacteriia</taxon>
        <taxon>Flavobacteriales</taxon>
        <taxon>Flavobacteriaceae</taxon>
        <taxon>Psychroflexus</taxon>
    </lineage>
</organism>
<evidence type="ECO:0000313" key="3">
    <source>
        <dbReference type="Proteomes" id="UP000599179"/>
    </source>
</evidence>
<dbReference type="Proteomes" id="UP000599179">
    <property type="component" value="Unassembled WGS sequence"/>
</dbReference>
<keyword evidence="1" id="KW-0812">Transmembrane</keyword>
<keyword evidence="1" id="KW-1133">Transmembrane helix</keyword>
<reference evidence="3" key="1">
    <citation type="journal article" date="2019" name="Int. J. Syst. Evol. Microbiol.">
        <title>The Global Catalogue of Microorganisms (GCM) 10K type strain sequencing project: providing services to taxonomists for standard genome sequencing and annotation.</title>
        <authorList>
            <consortium name="The Broad Institute Genomics Platform"/>
            <consortium name="The Broad Institute Genome Sequencing Center for Infectious Disease"/>
            <person name="Wu L."/>
            <person name="Ma J."/>
        </authorList>
    </citation>
    <scope>NUCLEOTIDE SEQUENCE [LARGE SCALE GENOMIC DNA]</scope>
    <source>
        <strain evidence="3">CGMCC 1.12931</strain>
    </source>
</reference>
<gene>
    <name evidence="2" type="ORF">GCM10010832_23560</name>
</gene>
<proteinExistence type="predicted"/>
<keyword evidence="3" id="KW-1185">Reference proteome</keyword>
<dbReference type="EMBL" id="BMGM01000011">
    <property type="protein sequence ID" value="GGE42911.1"/>
    <property type="molecule type" value="Genomic_DNA"/>
</dbReference>
<evidence type="ECO:0000313" key="2">
    <source>
        <dbReference type="EMBL" id="GGE42911.1"/>
    </source>
</evidence>
<dbReference type="RefSeq" id="WP_188459342.1">
    <property type="nucleotide sequence ID" value="NZ_BMGM01000011.1"/>
</dbReference>
<feature type="transmembrane region" description="Helical" evidence="1">
    <location>
        <begin position="79"/>
        <end position="100"/>
    </location>
</feature>
<comment type="caution">
    <text evidence="2">The sequence shown here is derived from an EMBL/GenBank/DDBJ whole genome shotgun (WGS) entry which is preliminary data.</text>
</comment>
<name>A0ABQ1SLN0_9FLAO</name>
<sequence length="176" mass="20435">MKLNNDIAKKSTGFVIPKAYFEIFETRMLKKISKTKETTQKHLPKNTGFEVPEAYFSTLEKSVLDQTVNHRKGKVIKLWYNRIAKVAAILLILITGYGILNLNHRVTEKGDTFSNISKEDLELYIENNILPYSEMRSLLDTDNEFDVAETNINELNREVILKYFDNELDDLDLLDE</sequence>
<accession>A0ABQ1SLN0</accession>
<protein>
    <submittedName>
        <fullName evidence="2">Uncharacterized protein</fullName>
    </submittedName>
</protein>
<keyword evidence="1" id="KW-0472">Membrane</keyword>